<evidence type="ECO:0000313" key="10">
    <source>
        <dbReference type="Proteomes" id="UP000000322"/>
    </source>
</evidence>
<dbReference type="AlphaFoldDB" id="D1BKN9"/>
<organism evidence="9 10">
    <name type="scientific">Sanguibacter keddieii (strain ATCC 51767 / DSM 10542 / NCFB 3025 / ST-74)</name>
    <dbReference type="NCBI Taxonomy" id="446469"/>
    <lineage>
        <taxon>Bacteria</taxon>
        <taxon>Bacillati</taxon>
        <taxon>Actinomycetota</taxon>
        <taxon>Actinomycetes</taxon>
        <taxon>Micrococcales</taxon>
        <taxon>Sanguibacteraceae</taxon>
        <taxon>Sanguibacter</taxon>
    </lineage>
</organism>
<dbReference type="Proteomes" id="UP000000322">
    <property type="component" value="Chromosome"/>
</dbReference>
<gene>
    <name evidence="9" type="ordered locus">Sked_26120</name>
</gene>
<reference evidence="9 10" key="1">
    <citation type="journal article" date="2009" name="Stand. Genomic Sci.">
        <title>Complete genome sequence of Sanguibacter keddieii type strain (ST-74).</title>
        <authorList>
            <person name="Ivanova N."/>
            <person name="Sikorski J."/>
            <person name="Sims D."/>
            <person name="Brettin T."/>
            <person name="Detter J.C."/>
            <person name="Han C."/>
            <person name="Lapidus A."/>
            <person name="Copeland A."/>
            <person name="Glavina Del Rio T."/>
            <person name="Nolan M."/>
            <person name="Chen F."/>
            <person name="Lucas S."/>
            <person name="Tice H."/>
            <person name="Cheng J.F."/>
            <person name="Bruce D."/>
            <person name="Goodwin L."/>
            <person name="Pitluck S."/>
            <person name="Pati A."/>
            <person name="Mavromatis K."/>
            <person name="Chen A."/>
            <person name="Palaniappan K."/>
            <person name="D'haeseleer P."/>
            <person name="Chain P."/>
            <person name="Bristow J."/>
            <person name="Eisen J.A."/>
            <person name="Markowitz V."/>
            <person name="Hugenholtz P."/>
            <person name="Goker M."/>
            <person name="Pukall R."/>
            <person name="Klenk H.P."/>
            <person name="Kyrpides N.C."/>
        </authorList>
    </citation>
    <scope>NUCLEOTIDE SEQUENCE [LARGE SCALE GENOMIC DNA]</scope>
    <source>
        <strain evidence="10">ATCC 51767 / DSM 10542 / NCFB 3025 / ST-74</strain>
    </source>
</reference>
<name>D1BKN9_SANKS</name>
<feature type="transmembrane region" description="Helical" evidence="7">
    <location>
        <begin position="397"/>
        <end position="420"/>
    </location>
</feature>
<keyword evidence="5 7" id="KW-0472">Membrane</keyword>
<feature type="transmembrane region" description="Helical" evidence="7">
    <location>
        <begin position="856"/>
        <end position="880"/>
    </location>
</feature>
<keyword evidence="4 7" id="KW-1133">Transmembrane helix</keyword>
<evidence type="ECO:0000256" key="7">
    <source>
        <dbReference type="SAM" id="Phobius"/>
    </source>
</evidence>
<feature type="transmembrane region" description="Helical" evidence="7">
    <location>
        <begin position="811"/>
        <end position="833"/>
    </location>
</feature>
<feature type="domain" description="ABC3 transporter permease C-terminal" evidence="8">
    <location>
        <begin position="761"/>
        <end position="878"/>
    </location>
</feature>
<evidence type="ECO:0000256" key="2">
    <source>
        <dbReference type="ARBA" id="ARBA00022475"/>
    </source>
</evidence>
<protein>
    <submittedName>
        <fullName evidence="9">Predicted ABC-type transport system involved in lysophospholipase L1 biosynthesis, permease component</fullName>
    </submittedName>
</protein>
<keyword evidence="2" id="KW-1003">Cell membrane</keyword>
<feature type="transmembrane region" description="Helical" evidence="7">
    <location>
        <begin position="320"/>
        <end position="343"/>
    </location>
</feature>
<feature type="transmembrane region" description="Helical" evidence="7">
    <location>
        <begin position="364"/>
        <end position="391"/>
    </location>
</feature>
<dbReference type="Pfam" id="PF02687">
    <property type="entry name" value="FtsX"/>
    <property type="match status" value="1"/>
</dbReference>
<comment type="subcellular location">
    <subcellularLocation>
        <location evidence="1">Cell membrane</location>
        <topology evidence="1">Multi-pass membrane protein</topology>
    </subcellularLocation>
</comment>
<feature type="transmembrane region" description="Helical" evidence="7">
    <location>
        <begin position="529"/>
        <end position="549"/>
    </location>
</feature>
<feature type="transmembrane region" description="Helical" evidence="7">
    <location>
        <begin position="12"/>
        <end position="30"/>
    </location>
</feature>
<sequence length="894" mass="92645">MVSRFLADDLRAGAVIVLVTLVAAMLLAAWPRAVQVVSDDIVTHRLEATSPIVRDIAATNQVAQYGPADASVPASPGLPQEWRSTFGALDGGLRAVHDAIPEPLRAGVRDGRFRTYSTDVLSGREFPGSDVTSTELRLSQDPYLSEHVTLTEGRWPTGTGAAQDPAEVFAVPTEVVMSEAAAERLAWGVSETRETFGQGDLLLVGTYVADDPDEGYWYHSPSASGPYIVEDPNIGVVLTAALYRGPGEDFRIQQMRVWFEVQPPPWSHGELSTVADQLRGFTAVQQDVGPPPDGWPVTFDSELPPVIDSTLRDVSATTTVVALLASGPVAGLGLLLLVATRVVATRRRPALALVRARGGSGLQVRGLMAVEGLVLGVLGGGLGLLGAVLLVPTAFHPAALVGPLLAAAAPAVVLAASVPPAGLRAERADAGTRSASRLRRVWELLALGVAVTATVLVLRRGAEDTGAGTDPLLAATPALVAVAAAVVVARLAPVLLAPVVRAARAGRGALGFVGAASATRDRRGQLPPLVGLVVAVTVAVLSVVLLTTVRGGLETEAWDRVGADLRSTGPIVDAETLDRVRSVPGVDAATTVTDRTPAALTTGEGRFQARVLLVDPADLAEVQADVPGWEVPDLTPPADPDGLVPALVSTGFDLGADATVTVDNRRIGIDVLDQVETVPGGSSTSSWVLVDRETVSALTGVEYLPRILLVRLDDGLSAADEAEVVAQVGRLTGQSAVELRSDAVDRRLEDPTLAGLQAALLVATLVSLLVGAATMVLGELMASGRRERLFAVLQLLGMPPRGPRVITTWEIAAWAVPAIVTGLLVGGILPLVVSRSVDLSAFTGGASAPPLVYDPLALLGVTAVFVVVVGVCGLVSAALGRRVSSAATLRSVQE</sequence>
<dbReference type="HOGENOM" id="CLU_013835_0_0_11"/>
<feature type="transmembrane region" description="Helical" evidence="7">
    <location>
        <begin position="478"/>
        <end position="500"/>
    </location>
</feature>
<dbReference type="EMBL" id="CP001819">
    <property type="protein sequence ID" value="ACZ22516.1"/>
    <property type="molecule type" value="Genomic_DNA"/>
</dbReference>
<dbReference type="GO" id="GO:0022857">
    <property type="term" value="F:transmembrane transporter activity"/>
    <property type="evidence" value="ECO:0007669"/>
    <property type="project" value="TreeGrafter"/>
</dbReference>
<evidence type="ECO:0000259" key="8">
    <source>
        <dbReference type="Pfam" id="PF02687"/>
    </source>
</evidence>
<keyword evidence="3 7" id="KW-0812">Transmembrane</keyword>
<dbReference type="InterPro" id="IPR050250">
    <property type="entry name" value="Macrolide_Exporter_MacB"/>
</dbReference>
<evidence type="ECO:0000256" key="6">
    <source>
        <dbReference type="ARBA" id="ARBA00038076"/>
    </source>
</evidence>
<evidence type="ECO:0000256" key="3">
    <source>
        <dbReference type="ARBA" id="ARBA00022692"/>
    </source>
</evidence>
<dbReference type="GO" id="GO:0005886">
    <property type="term" value="C:plasma membrane"/>
    <property type="evidence" value="ECO:0007669"/>
    <property type="project" value="UniProtKB-SubCell"/>
</dbReference>
<keyword evidence="10" id="KW-1185">Reference proteome</keyword>
<proteinExistence type="inferred from homology"/>
<feature type="transmembrane region" description="Helical" evidence="7">
    <location>
        <begin position="441"/>
        <end position="458"/>
    </location>
</feature>
<dbReference type="KEGG" id="ske:Sked_26120"/>
<dbReference type="eggNOG" id="COG0577">
    <property type="taxonomic scope" value="Bacteria"/>
</dbReference>
<dbReference type="PANTHER" id="PTHR30572">
    <property type="entry name" value="MEMBRANE COMPONENT OF TRANSPORTER-RELATED"/>
    <property type="match status" value="1"/>
</dbReference>
<evidence type="ECO:0000256" key="1">
    <source>
        <dbReference type="ARBA" id="ARBA00004651"/>
    </source>
</evidence>
<comment type="similarity">
    <text evidence="6">Belongs to the ABC-4 integral membrane protein family.</text>
</comment>
<accession>D1BKN9</accession>
<dbReference type="PANTHER" id="PTHR30572:SF4">
    <property type="entry name" value="ABC TRANSPORTER PERMEASE YTRF"/>
    <property type="match status" value="1"/>
</dbReference>
<evidence type="ECO:0000313" key="9">
    <source>
        <dbReference type="EMBL" id="ACZ22516.1"/>
    </source>
</evidence>
<dbReference type="InterPro" id="IPR003838">
    <property type="entry name" value="ABC3_permease_C"/>
</dbReference>
<evidence type="ECO:0000256" key="5">
    <source>
        <dbReference type="ARBA" id="ARBA00023136"/>
    </source>
</evidence>
<dbReference type="STRING" id="446469.Sked_26120"/>
<feature type="transmembrane region" description="Helical" evidence="7">
    <location>
        <begin position="756"/>
        <end position="778"/>
    </location>
</feature>
<evidence type="ECO:0000256" key="4">
    <source>
        <dbReference type="ARBA" id="ARBA00022989"/>
    </source>
</evidence>